<evidence type="ECO:0000259" key="2">
    <source>
        <dbReference type="Pfam" id="PF07587"/>
    </source>
</evidence>
<dbReference type="Proteomes" id="UP000032726">
    <property type="component" value="Chromosome"/>
</dbReference>
<dbReference type="Pfam" id="PF07583">
    <property type="entry name" value="PSCyt2"/>
    <property type="match status" value="1"/>
</dbReference>
<gene>
    <name evidence="4" type="ORF">VC82_2564</name>
</gene>
<sequence length="776" mass="88430">MFWFSFVLLFVTMACQSENKKPFASLEKVETMGKLPDTVDFSLHIKPILSDRCFKCHGPDENAIEAGLSLHTAEGAYKALGKRAERAERHAIVPGNVEQSELVKRIFSEDPDVLMPPPEANLSLSEHEKELLKKWVAQGAEYKEHWAFLKPSMPSIPKTIDNDWCKNEIDAFILRKLQENGLEPSPRATKERLVRRISFDFTGLPPSLGQIEAFVENDSPSAYEDMIDTLLNSMDYAENMATDWMEVARYADTHGYQDDFERTMWPWRDWVIKAFYENMPYDEFVTVQLAGDLLPNATKETILATGFNRNHKITAEGGVIPEEYRVEYVEDRTNTFGTAFLGLTMECARCHDHKYDPISQKEHFQLFSFFNNINEKGLLSSADEIPEPYITITKEEAEGVLQFVNMNEATVEEVPVMVMKEMERPRPTYVLDRGVYDQPTEQVFPATPERILPFPKDYPKNRLGLSKWLFHQDNPLTARVVVNRVWQKMFGKGLVESSYDFGNQGSLPTHPELLDFLAVKLMEENWDLKQLTKYIAISATYQQTTRTTQDLLKKDPENRLLARAPRLRLAAETIRDQALAVSGLLNKTVGGPSVKPYQPEGIWEETTGGGGGSTARYIPSTGKNLYRKSLYTFWKRTVPPPSMMTFDAASRDLCSVKREETNTPLQALVLLNDPQLIEAARALAYHTIKEKNDIEPRIVQMFRKATSRFPSEEEVTALKTFYENSMAKIEKGEINIDEYLSIGAFAKDDIKSQEEWAGLAMTAHAILNLDETITRG</sequence>
<dbReference type="EMBL" id="CP011071">
    <property type="protein sequence ID" value="AKA36128.1"/>
    <property type="molecule type" value="Genomic_DNA"/>
</dbReference>
<dbReference type="Pfam" id="PF07587">
    <property type="entry name" value="PSD1"/>
    <property type="match status" value="1"/>
</dbReference>
<name>A0A0D5YW97_9FLAO</name>
<dbReference type="InterPro" id="IPR022655">
    <property type="entry name" value="DUF1553"/>
</dbReference>
<dbReference type="STRING" id="516051.VC82_2564"/>
<dbReference type="InterPro" id="IPR011444">
    <property type="entry name" value="DUF1549"/>
</dbReference>
<reference evidence="4 5" key="1">
    <citation type="submission" date="2015-03" db="EMBL/GenBank/DDBJ databases">
        <title>Complete genome sequence of Muricauda lutaonensis CC-HSB-11T, isolated from a coastal hot spring.</title>
        <authorList>
            <person name="Kim K.M."/>
        </authorList>
    </citation>
    <scope>NUCLEOTIDE SEQUENCE [LARGE SCALE GENOMIC DNA]</scope>
    <source>
        <strain evidence="4 5">CC-HSB-11</strain>
    </source>
</reference>
<dbReference type="KEGG" id="mlt:VC82_2564"/>
<protein>
    <submittedName>
        <fullName evidence="4">Cytochrome C-containing protein</fullName>
    </submittedName>
</protein>
<evidence type="ECO:0000313" key="5">
    <source>
        <dbReference type="Proteomes" id="UP000032726"/>
    </source>
</evidence>
<keyword evidence="5" id="KW-1185">Reference proteome</keyword>
<dbReference type="PANTHER" id="PTHR35889:SF3">
    <property type="entry name" value="F-BOX DOMAIN-CONTAINING PROTEIN"/>
    <property type="match status" value="1"/>
</dbReference>
<feature type="domain" description="DUF1549" evidence="1">
    <location>
        <begin position="168"/>
        <end position="374"/>
    </location>
</feature>
<feature type="domain" description="Cytochrome C Planctomycete-type" evidence="3">
    <location>
        <begin position="53"/>
        <end position="119"/>
    </location>
</feature>
<feature type="domain" description="DUF1553" evidence="2">
    <location>
        <begin position="461"/>
        <end position="722"/>
    </location>
</feature>
<evidence type="ECO:0000259" key="3">
    <source>
        <dbReference type="Pfam" id="PF07635"/>
    </source>
</evidence>
<organism evidence="4 5">
    <name type="scientific">Flagellimonas lutaonensis</name>
    <dbReference type="NCBI Taxonomy" id="516051"/>
    <lineage>
        <taxon>Bacteria</taxon>
        <taxon>Pseudomonadati</taxon>
        <taxon>Bacteroidota</taxon>
        <taxon>Flavobacteriia</taxon>
        <taxon>Flavobacteriales</taxon>
        <taxon>Flavobacteriaceae</taxon>
        <taxon>Flagellimonas</taxon>
    </lineage>
</organism>
<dbReference type="AlphaFoldDB" id="A0A0D5YW97"/>
<dbReference type="Pfam" id="PF07635">
    <property type="entry name" value="PSCyt1"/>
    <property type="match status" value="1"/>
</dbReference>
<proteinExistence type="predicted"/>
<dbReference type="PANTHER" id="PTHR35889">
    <property type="entry name" value="CYCLOINULO-OLIGOSACCHARIDE FRUCTANOTRANSFERASE-RELATED"/>
    <property type="match status" value="1"/>
</dbReference>
<evidence type="ECO:0000313" key="4">
    <source>
        <dbReference type="EMBL" id="AKA36128.1"/>
    </source>
</evidence>
<dbReference type="PATRIC" id="fig|516051.4.peg.2629"/>
<evidence type="ECO:0000259" key="1">
    <source>
        <dbReference type="Pfam" id="PF07583"/>
    </source>
</evidence>
<dbReference type="HOGENOM" id="CLU_005632_1_0_10"/>
<dbReference type="InterPro" id="IPR011429">
    <property type="entry name" value="Cyt_c_Planctomycete-type"/>
</dbReference>
<accession>A0A0D5YW97</accession>